<dbReference type="EMBL" id="JALBUR010000028">
    <property type="protein sequence ID" value="MDX8420254.1"/>
    <property type="molecule type" value="Genomic_DNA"/>
</dbReference>
<keyword evidence="4" id="KW-0808">Transferase</keyword>
<dbReference type="GO" id="GO:0016301">
    <property type="term" value="F:kinase activity"/>
    <property type="evidence" value="ECO:0007669"/>
    <property type="project" value="UniProtKB-KW"/>
</dbReference>
<evidence type="ECO:0000256" key="1">
    <source>
        <dbReference type="ARBA" id="ARBA00022448"/>
    </source>
</evidence>
<evidence type="ECO:0000256" key="3">
    <source>
        <dbReference type="ARBA" id="ARBA00022597"/>
    </source>
</evidence>
<evidence type="ECO:0000256" key="5">
    <source>
        <dbReference type="ARBA" id="ARBA00022683"/>
    </source>
</evidence>
<keyword evidence="3 9" id="KW-0762">Sugar transport</keyword>
<evidence type="ECO:0000256" key="6">
    <source>
        <dbReference type="ARBA" id="ARBA00022777"/>
    </source>
</evidence>
<reference evidence="9 10" key="1">
    <citation type="submission" date="2022-03" db="EMBL/GenBank/DDBJ databases">
        <title>Novel taxa within the pig intestine.</title>
        <authorList>
            <person name="Wylensek D."/>
            <person name="Bishof K."/>
            <person name="Afrizal A."/>
            <person name="Clavel T."/>
        </authorList>
    </citation>
    <scope>NUCLEOTIDE SEQUENCE [LARGE SCALE GENOMIC DNA]</scope>
    <source>
        <strain evidence="9 10">CLA-KB-P133</strain>
    </source>
</reference>
<dbReference type="InterPro" id="IPR003501">
    <property type="entry name" value="PTS_EIIB_2/3"/>
</dbReference>
<dbReference type="InterPro" id="IPR036095">
    <property type="entry name" value="PTS_EIIB-like_sf"/>
</dbReference>
<keyword evidence="6" id="KW-0418">Kinase</keyword>
<dbReference type="PANTHER" id="PTHR34581">
    <property type="entry name" value="PTS SYSTEM N,N'-DIACETYLCHITOBIOSE-SPECIFIC EIIB COMPONENT"/>
    <property type="match status" value="1"/>
</dbReference>
<evidence type="ECO:0000256" key="4">
    <source>
        <dbReference type="ARBA" id="ARBA00022679"/>
    </source>
</evidence>
<dbReference type="PROSITE" id="PS51100">
    <property type="entry name" value="PTS_EIIB_TYPE_3"/>
    <property type="match status" value="1"/>
</dbReference>
<evidence type="ECO:0000313" key="10">
    <source>
        <dbReference type="Proteomes" id="UP001286174"/>
    </source>
</evidence>
<keyword evidence="1" id="KW-0813">Transport</keyword>
<dbReference type="SUPFAM" id="SSF52794">
    <property type="entry name" value="PTS system IIB component-like"/>
    <property type="match status" value="1"/>
</dbReference>
<evidence type="ECO:0000259" key="8">
    <source>
        <dbReference type="PROSITE" id="PS51100"/>
    </source>
</evidence>
<keyword evidence="5" id="KW-0598">Phosphotransferase system</keyword>
<keyword evidence="2" id="KW-0597">Phosphoprotein</keyword>
<dbReference type="CDD" id="cd05564">
    <property type="entry name" value="PTS_IIB_chitobiose_lichenan"/>
    <property type="match status" value="1"/>
</dbReference>
<feature type="modified residue" description="Phosphocysteine; by EIIA" evidence="7">
    <location>
        <position position="10"/>
    </location>
</feature>
<dbReference type="RefSeq" id="WP_108774806.1">
    <property type="nucleotide sequence ID" value="NZ_JALBUR010000028.1"/>
</dbReference>
<dbReference type="AlphaFoldDB" id="A0AB35U9D6"/>
<protein>
    <submittedName>
        <fullName evidence="9">PTS sugar transporter subunit IIB</fullName>
    </submittedName>
</protein>
<organism evidence="9 10">
    <name type="scientific">Grylomicrobium aquisgranensis</name>
    <dbReference type="NCBI Taxonomy" id="2926318"/>
    <lineage>
        <taxon>Bacteria</taxon>
        <taxon>Bacillati</taxon>
        <taxon>Bacillota</taxon>
        <taxon>Erysipelotrichia</taxon>
        <taxon>Erysipelotrichales</taxon>
        <taxon>Erysipelotrichaceae</taxon>
        <taxon>Grylomicrobium</taxon>
    </lineage>
</organism>
<evidence type="ECO:0000256" key="2">
    <source>
        <dbReference type="ARBA" id="ARBA00022553"/>
    </source>
</evidence>
<dbReference type="InterPro" id="IPR051819">
    <property type="entry name" value="PTS_sugar-specific_EIIB"/>
</dbReference>
<name>A0AB35U9D6_9FIRM</name>
<feature type="domain" description="PTS EIIB type-3" evidence="8">
    <location>
        <begin position="3"/>
        <end position="104"/>
    </location>
</feature>
<dbReference type="GO" id="GO:0008982">
    <property type="term" value="F:protein-N(PI)-phosphohistidine-sugar phosphotransferase activity"/>
    <property type="evidence" value="ECO:0007669"/>
    <property type="project" value="InterPro"/>
</dbReference>
<dbReference type="InterPro" id="IPR013012">
    <property type="entry name" value="PTS_EIIB_3"/>
</dbReference>
<accession>A0AB35U9D6</accession>
<dbReference type="GO" id="GO:0009401">
    <property type="term" value="P:phosphoenolpyruvate-dependent sugar phosphotransferase system"/>
    <property type="evidence" value="ECO:0007669"/>
    <property type="project" value="UniProtKB-KW"/>
</dbReference>
<dbReference type="Gene3D" id="3.40.50.2300">
    <property type="match status" value="1"/>
</dbReference>
<gene>
    <name evidence="9" type="ORF">MOZ60_09125</name>
</gene>
<proteinExistence type="predicted"/>
<comment type="caution">
    <text evidence="9">The sequence shown here is derived from an EMBL/GenBank/DDBJ whole genome shotgun (WGS) entry which is preliminary data.</text>
</comment>
<evidence type="ECO:0000313" key="9">
    <source>
        <dbReference type="EMBL" id="MDX8420254.1"/>
    </source>
</evidence>
<sequence>MAEKVIRLFCAAGMSTSLLVNKMKEAAKAQGKDYDIAAYSLGDFDREYEKADAILLGPQVRYALGKLQAAHPDKAISDIPMQMYGLMDGKGTLARAEELMKKGK</sequence>
<dbReference type="Proteomes" id="UP001286174">
    <property type="component" value="Unassembled WGS sequence"/>
</dbReference>
<keyword evidence="10" id="KW-1185">Reference proteome</keyword>
<dbReference type="Pfam" id="PF02302">
    <property type="entry name" value="PTS_IIB"/>
    <property type="match status" value="1"/>
</dbReference>
<dbReference type="PANTHER" id="PTHR34581:SF2">
    <property type="entry name" value="PTS SYSTEM N,N'-DIACETYLCHITOBIOSE-SPECIFIC EIIB COMPONENT"/>
    <property type="match status" value="1"/>
</dbReference>
<evidence type="ECO:0000256" key="7">
    <source>
        <dbReference type="PROSITE-ProRule" id="PRU00423"/>
    </source>
</evidence>